<comment type="caution">
    <text evidence="2">The sequence shown here is derived from an EMBL/GenBank/DDBJ whole genome shotgun (WGS) entry which is preliminary data.</text>
</comment>
<feature type="compositionally biased region" description="Low complexity" evidence="1">
    <location>
        <begin position="117"/>
        <end position="138"/>
    </location>
</feature>
<dbReference type="Proteomes" id="UP001180724">
    <property type="component" value="Unassembled WGS sequence"/>
</dbReference>
<evidence type="ECO:0000256" key="1">
    <source>
        <dbReference type="SAM" id="MobiDB-lite"/>
    </source>
</evidence>
<sequence length="166" mass="17596">MAAKKTVRHPQDVPGARRLGLPLQLHKIFKRVCHPGFLRRRLAPARHLPVTDATAGGEQLRDAFPGGTRASDVRAGANGRAGEEELRPHPDDRTMTDRRPLGTGPDRTAASRAQDTAPAPRAPLAAERLPAAPATTEPKPARPPAGRRILGAGPDAQAVTSPTPSH</sequence>
<feature type="compositionally biased region" description="Basic and acidic residues" evidence="1">
    <location>
        <begin position="81"/>
        <end position="100"/>
    </location>
</feature>
<evidence type="ECO:0000313" key="3">
    <source>
        <dbReference type="Proteomes" id="UP001180724"/>
    </source>
</evidence>
<organism evidence="2 3">
    <name type="scientific">Streptomyces lancefieldiae</name>
    <dbReference type="NCBI Taxonomy" id="3075520"/>
    <lineage>
        <taxon>Bacteria</taxon>
        <taxon>Bacillati</taxon>
        <taxon>Actinomycetota</taxon>
        <taxon>Actinomycetes</taxon>
        <taxon>Kitasatosporales</taxon>
        <taxon>Streptomycetaceae</taxon>
        <taxon>Streptomyces</taxon>
    </lineage>
</organism>
<evidence type="ECO:0000313" key="2">
    <source>
        <dbReference type="EMBL" id="MDT0616462.1"/>
    </source>
</evidence>
<protein>
    <submittedName>
        <fullName evidence="2">Uncharacterized protein</fullName>
    </submittedName>
</protein>
<dbReference type="EMBL" id="JAVRFH010000151">
    <property type="protein sequence ID" value="MDT0616462.1"/>
    <property type="molecule type" value="Genomic_DNA"/>
</dbReference>
<keyword evidence="3" id="KW-1185">Reference proteome</keyword>
<name>A0ABU3B1Y9_9ACTN</name>
<proteinExistence type="predicted"/>
<reference evidence="2" key="1">
    <citation type="submission" date="2024-05" db="EMBL/GenBank/DDBJ databases">
        <title>30 novel species of actinomycetes from the DSMZ collection.</title>
        <authorList>
            <person name="Nouioui I."/>
        </authorList>
    </citation>
    <scope>NUCLEOTIDE SEQUENCE</scope>
    <source>
        <strain evidence="2">DSM 40712</strain>
    </source>
</reference>
<dbReference type="RefSeq" id="WP_311585924.1">
    <property type="nucleotide sequence ID" value="NZ_JAVRFH010000151.1"/>
</dbReference>
<feature type="region of interest" description="Disordered" evidence="1">
    <location>
        <begin position="53"/>
        <end position="166"/>
    </location>
</feature>
<gene>
    <name evidence="2" type="ORF">RM812_40960</name>
</gene>
<accession>A0ABU3B1Y9</accession>